<dbReference type="Proteomes" id="UP000887540">
    <property type="component" value="Unplaced"/>
</dbReference>
<evidence type="ECO:0000313" key="2">
    <source>
        <dbReference type="Proteomes" id="UP000887540"/>
    </source>
</evidence>
<dbReference type="Gene3D" id="3.30.420.10">
    <property type="entry name" value="Ribonuclease H-like superfamily/Ribonuclease H"/>
    <property type="match status" value="1"/>
</dbReference>
<reference evidence="3" key="1">
    <citation type="submission" date="2022-11" db="UniProtKB">
        <authorList>
            <consortium name="WormBaseParasite"/>
        </authorList>
    </citation>
    <scope>IDENTIFICATION</scope>
</reference>
<dbReference type="PANTHER" id="PTHR46068:SF1">
    <property type="entry name" value="TRANSPOSASE IS30-LIKE HTH DOMAIN-CONTAINING PROTEIN"/>
    <property type="match status" value="1"/>
</dbReference>
<protein>
    <submittedName>
        <fullName evidence="3">Uncharacterized protein</fullName>
    </submittedName>
</protein>
<dbReference type="WBParaSite" id="ACRNAN_scaffold800.g31257.t1">
    <property type="protein sequence ID" value="ACRNAN_scaffold800.g31257.t1"/>
    <property type="gene ID" value="ACRNAN_scaffold800.g31257"/>
</dbReference>
<dbReference type="AlphaFoldDB" id="A0A914EG24"/>
<feature type="compositionally biased region" description="Basic and acidic residues" evidence="1">
    <location>
        <begin position="1"/>
        <end position="11"/>
    </location>
</feature>
<dbReference type="InterPro" id="IPR036397">
    <property type="entry name" value="RNaseH_sf"/>
</dbReference>
<dbReference type="GO" id="GO:0003676">
    <property type="term" value="F:nucleic acid binding"/>
    <property type="evidence" value="ECO:0007669"/>
    <property type="project" value="InterPro"/>
</dbReference>
<keyword evidence="2" id="KW-1185">Reference proteome</keyword>
<organism evidence="2 3">
    <name type="scientific">Acrobeloides nanus</name>
    <dbReference type="NCBI Taxonomy" id="290746"/>
    <lineage>
        <taxon>Eukaryota</taxon>
        <taxon>Metazoa</taxon>
        <taxon>Ecdysozoa</taxon>
        <taxon>Nematoda</taxon>
        <taxon>Chromadorea</taxon>
        <taxon>Rhabditida</taxon>
        <taxon>Tylenchina</taxon>
        <taxon>Cephalobomorpha</taxon>
        <taxon>Cephaloboidea</taxon>
        <taxon>Cephalobidae</taxon>
        <taxon>Acrobeloides</taxon>
    </lineage>
</organism>
<accession>A0A914EG24</accession>
<sequence>MGNKDSRECNRCDQSSSVRKEEHVKEYSGGPAYAGPGYVAPAYQNPSYGGSYKHEEKHKASNVQNDRIWSKEKPPTDQRVISRSLHPEWVHVWACITHRGKGPLVFIDPEVKINQWNYMEMLDEELIPWTKKTFWMGRRGRRVRRRVDFSTRFGHKAKETQAWLRKNVPDFINTKEWPPYSQDLNPLDLQGGYIE</sequence>
<proteinExistence type="predicted"/>
<name>A0A914EG24_9BILA</name>
<evidence type="ECO:0000256" key="1">
    <source>
        <dbReference type="SAM" id="MobiDB-lite"/>
    </source>
</evidence>
<dbReference type="PANTHER" id="PTHR46068">
    <property type="entry name" value="PROTEIN CBG27172"/>
    <property type="match status" value="1"/>
</dbReference>
<evidence type="ECO:0000313" key="3">
    <source>
        <dbReference type="WBParaSite" id="ACRNAN_scaffold800.g31257.t1"/>
    </source>
</evidence>
<feature type="region of interest" description="Disordered" evidence="1">
    <location>
        <begin position="1"/>
        <end position="27"/>
    </location>
</feature>